<dbReference type="PANTHER" id="PTHR21235">
    <property type="entry name" value="IMIDAZOLE GLYCEROL PHOSPHATE SYNTHASE SUBUNIT HISF/H IGP SYNTHASE SUBUNIT HISF/H"/>
    <property type="match status" value="1"/>
</dbReference>
<evidence type="ECO:0000256" key="2">
    <source>
        <dbReference type="ARBA" id="ARBA00022605"/>
    </source>
</evidence>
<dbReference type="InterPro" id="IPR050064">
    <property type="entry name" value="IGPS_HisA/HisF"/>
</dbReference>
<sequence>MLKKRLIGVVTVKDGWAVQSFGYQRYLPLGKPECLIKNLDRWGADEILIQVIDRSNQKIEPDFPLLESIGKLGLSTPLIYGGGIRNVADGVKVIQYGADRLVVDALLHDDLQEVQFLSERLGAQAVIASVPLSWQDGRLEWFDYRTQTKMAITNQLLTTVQSGIISEILISDWFHEGQVNSFEANLVKNFPFQNIPIIAFGGLSEPAQIGKLLVEPNIVAIAIGNFLNYQEQAIQKYKQAIAFEQFRSPTYASKYSLSTNA</sequence>
<dbReference type="PANTHER" id="PTHR21235:SF2">
    <property type="entry name" value="IMIDAZOLE GLYCEROL PHOSPHATE SYNTHASE HISHF"/>
    <property type="match status" value="1"/>
</dbReference>
<dbReference type="Proteomes" id="UP001057561">
    <property type="component" value="Chromosome"/>
</dbReference>
<dbReference type="InterPro" id="IPR011060">
    <property type="entry name" value="RibuloseP-bd_barrel"/>
</dbReference>
<evidence type="ECO:0000313" key="6">
    <source>
        <dbReference type="EMBL" id="UUO13762.1"/>
    </source>
</evidence>
<organism evidence="6 7">
    <name type="scientific">Dolichospermum heterosporum TAC447</name>
    <dbReference type="NCBI Taxonomy" id="747523"/>
    <lineage>
        <taxon>Bacteria</taxon>
        <taxon>Bacillati</taxon>
        <taxon>Cyanobacteriota</taxon>
        <taxon>Cyanophyceae</taxon>
        <taxon>Nostocales</taxon>
        <taxon>Aphanizomenonaceae</taxon>
        <taxon>Dolichospermum</taxon>
        <taxon>Dolichospermum heterosporum</taxon>
    </lineage>
</organism>
<accession>A0ABY5LP85</accession>
<evidence type="ECO:0000256" key="1">
    <source>
        <dbReference type="ARBA" id="ARBA00009667"/>
    </source>
</evidence>
<keyword evidence="7" id="KW-1185">Reference proteome</keyword>
<reference evidence="6" key="1">
    <citation type="submission" date="2022-06" db="EMBL/GenBank/DDBJ databases">
        <title>Nostosin G and Spiroidesin B from the Cyanobacterium Dolichospermum sp. NIES-1697.</title>
        <authorList>
            <person name="Phan C.-S."/>
            <person name="Mehjabin J.J."/>
            <person name="Anas A.R.J."/>
            <person name="Hayasaka M."/>
            <person name="Onoki R."/>
            <person name="Wang J."/>
            <person name="Umezawa T."/>
            <person name="Washio K."/>
            <person name="Morikawa M."/>
            <person name="Okino T."/>
        </authorList>
    </citation>
    <scope>NUCLEOTIDE SEQUENCE</scope>
    <source>
        <strain evidence="6">NIES-1697</strain>
    </source>
</reference>
<evidence type="ECO:0000313" key="7">
    <source>
        <dbReference type="Proteomes" id="UP001057561"/>
    </source>
</evidence>
<dbReference type="SUPFAM" id="SSF51366">
    <property type="entry name" value="Ribulose-phoshate binding barrel"/>
    <property type="match status" value="1"/>
</dbReference>
<protein>
    <submittedName>
        <fullName evidence="6">HisA/HisF-related TIM barrel protein</fullName>
    </submittedName>
</protein>
<evidence type="ECO:0000256" key="4">
    <source>
        <dbReference type="ARBA" id="ARBA00029440"/>
    </source>
</evidence>
<dbReference type="Pfam" id="PF00977">
    <property type="entry name" value="His_biosynth"/>
    <property type="match status" value="1"/>
</dbReference>
<evidence type="ECO:0000256" key="5">
    <source>
        <dbReference type="RuleBase" id="RU003657"/>
    </source>
</evidence>
<dbReference type="InterPro" id="IPR006062">
    <property type="entry name" value="His_biosynth"/>
</dbReference>
<dbReference type="Gene3D" id="3.20.20.70">
    <property type="entry name" value="Aldolase class I"/>
    <property type="match status" value="1"/>
</dbReference>
<keyword evidence="3 5" id="KW-0368">Histidine biosynthesis</keyword>
<proteinExistence type="inferred from homology"/>
<evidence type="ECO:0000256" key="3">
    <source>
        <dbReference type="ARBA" id="ARBA00023102"/>
    </source>
</evidence>
<comment type="pathway">
    <text evidence="4">Amino-acid biosynthesis.</text>
</comment>
<gene>
    <name evidence="6" type="ORF">NG743_17045</name>
</gene>
<comment type="similarity">
    <text evidence="1 5">Belongs to the HisA/HisF family.</text>
</comment>
<dbReference type="InterPro" id="IPR013785">
    <property type="entry name" value="Aldolase_TIM"/>
</dbReference>
<keyword evidence="2 5" id="KW-0028">Amino-acid biosynthesis</keyword>
<dbReference type="EMBL" id="CP099464">
    <property type="protein sequence ID" value="UUO13762.1"/>
    <property type="molecule type" value="Genomic_DNA"/>
</dbReference>
<dbReference type="RefSeq" id="WP_257120521.1">
    <property type="nucleotide sequence ID" value="NZ_CP099464.1"/>
</dbReference>
<name>A0ABY5LP85_9CYAN</name>